<feature type="transmembrane region" description="Helical" evidence="1">
    <location>
        <begin position="298"/>
        <end position="316"/>
    </location>
</feature>
<feature type="transmembrane region" description="Helical" evidence="1">
    <location>
        <begin position="106"/>
        <end position="124"/>
    </location>
</feature>
<dbReference type="RefSeq" id="WP_094091262.1">
    <property type="nucleotide sequence ID" value="NZ_CP016397.1"/>
</dbReference>
<gene>
    <name evidence="2" type="ORF">clem_09255</name>
</gene>
<keyword evidence="1" id="KW-0472">Membrane</keyword>
<dbReference type="KEGG" id="lcd:clem_09255"/>
<evidence type="ECO:0000313" key="2">
    <source>
        <dbReference type="EMBL" id="ASQ46401.1"/>
    </source>
</evidence>
<feature type="transmembrane region" description="Helical" evidence="1">
    <location>
        <begin position="243"/>
        <end position="262"/>
    </location>
</feature>
<proteinExistence type="predicted"/>
<protein>
    <recommendedName>
        <fullName evidence="4">Transmembrane protein EpsG</fullName>
    </recommendedName>
</protein>
<keyword evidence="3" id="KW-1185">Reference proteome</keyword>
<name>A0A222P3J6_9GAMM</name>
<sequence length="344" mass="39567">MKIRFRTLQLFFALLPVILFLTFVVGFRAKEVGSDTCNYLFFYHELSHNYLLLWPLEYCFKGILYLFSIFSAPFQLYLSAIALINIILIIFLVRKLSNLLEGKIDGYRLFFLVATFLFISPFFFAGMVNVIRQGTAILALFIFYITLTTRARLWSLIPVAVLAFGFHKVTLMMIIFSPLVVLPYRIILGTVLTASICYFSGSSIKLIYLLSTISGFDLYSKIVNYAATSSPGTHYLTGVRYDFALFTITMGVMFHILNKYFLAIDDRAVFRELLKIYWVLILPFFLLGFGPYSDRYLLTGWLYLSIAGAVLLGLIVRKYPIRIGWDCLIFLCSLLYFSVKVQVL</sequence>
<evidence type="ECO:0000313" key="3">
    <source>
        <dbReference type="Proteomes" id="UP000201728"/>
    </source>
</evidence>
<keyword evidence="1" id="KW-0812">Transmembrane</keyword>
<keyword evidence="1" id="KW-1133">Transmembrane helix</keyword>
<feature type="transmembrane region" description="Helical" evidence="1">
    <location>
        <begin position="74"/>
        <end position="94"/>
    </location>
</feature>
<feature type="transmembrane region" description="Helical" evidence="1">
    <location>
        <begin position="274"/>
        <end position="292"/>
    </location>
</feature>
<feature type="transmembrane region" description="Helical" evidence="1">
    <location>
        <begin position="182"/>
        <end position="199"/>
    </location>
</feature>
<feature type="transmembrane region" description="Helical" evidence="1">
    <location>
        <begin position="130"/>
        <end position="147"/>
    </location>
</feature>
<dbReference type="Pfam" id="PF14897">
    <property type="entry name" value="EpsG"/>
    <property type="match status" value="1"/>
</dbReference>
<feature type="transmembrane region" description="Helical" evidence="1">
    <location>
        <begin position="206"/>
        <end position="223"/>
    </location>
</feature>
<accession>A0A222P3J6</accession>
<evidence type="ECO:0000256" key="1">
    <source>
        <dbReference type="SAM" id="Phobius"/>
    </source>
</evidence>
<dbReference type="InterPro" id="IPR049458">
    <property type="entry name" value="EpsG-like"/>
</dbReference>
<reference evidence="2 3" key="1">
    <citation type="submission" date="2016-07" db="EMBL/GenBank/DDBJ databases">
        <authorList>
            <person name="Hassler H."/>
        </authorList>
    </citation>
    <scope>NUCLEOTIDE SEQUENCE [LARGE SCALE GENOMIC DNA]</scope>
    <source>
        <strain evidence="2 3">CDC-D5610</strain>
    </source>
</reference>
<feature type="transmembrane region" description="Helical" evidence="1">
    <location>
        <begin position="154"/>
        <end position="176"/>
    </location>
</feature>
<organism evidence="2 3">
    <name type="scientific">Legionella clemsonensis</name>
    <dbReference type="NCBI Taxonomy" id="1867846"/>
    <lineage>
        <taxon>Bacteria</taxon>
        <taxon>Pseudomonadati</taxon>
        <taxon>Pseudomonadota</taxon>
        <taxon>Gammaproteobacteria</taxon>
        <taxon>Legionellales</taxon>
        <taxon>Legionellaceae</taxon>
        <taxon>Legionella</taxon>
    </lineage>
</organism>
<dbReference type="EMBL" id="CP016397">
    <property type="protein sequence ID" value="ASQ46401.1"/>
    <property type="molecule type" value="Genomic_DNA"/>
</dbReference>
<dbReference type="Proteomes" id="UP000201728">
    <property type="component" value="Chromosome"/>
</dbReference>
<dbReference type="OrthoDB" id="5939709at2"/>
<dbReference type="AlphaFoldDB" id="A0A222P3J6"/>
<evidence type="ECO:0008006" key="4">
    <source>
        <dbReference type="Google" id="ProtNLM"/>
    </source>
</evidence>